<keyword evidence="5" id="KW-1185">Reference proteome</keyword>
<evidence type="ECO:0000259" key="3">
    <source>
        <dbReference type="PROSITE" id="PS51898"/>
    </source>
</evidence>
<dbReference type="PANTHER" id="PTHR30349">
    <property type="entry name" value="PHAGE INTEGRASE-RELATED"/>
    <property type="match status" value="1"/>
</dbReference>
<dbReference type="RefSeq" id="WP_367640813.1">
    <property type="nucleotide sequence ID" value="NZ_JBFNQN010000018.1"/>
</dbReference>
<dbReference type="CDD" id="cd00397">
    <property type="entry name" value="DNA_BRE_C"/>
    <property type="match status" value="1"/>
</dbReference>
<gene>
    <name evidence="4" type="ORF">AB1207_22145</name>
</gene>
<evidence type="ECO:0000313" key="5">
    <source>
        <dbReference type="Proteomes" id="UP001555826"/>
    </source>
</evidence>
<evidence type="ECO:0000313" key="4">
    <source>
        <dbReference type="EMBL" id="MEW9267456.1"/>
    </source>
</evidence>
<dbReference type="Gene3D" id="1.10.443.10">
    <property type="entry name" value="Intergrase catalytic core"/>
    <property type="match status" value="1"/>
</dbReference>
<dbReference type="InterPro" id="IPR013762">
    <property type="entry name" value="Integrase-like_cat_sf"/>
</dbReference>
<dbReference type="InterPro" id="IPR011010">
    <property type="entry name" value="DNA_brk_join_enz"/>
</dbReference>
<feature type="region of interest" description="Disordered" evidence="2">
    <location>
        <begin position="318"/>
        <end position="345"/>
    </location>
</feature>
<reference evidence="4 5" key="1">
    <citation type="submission" date="2024-07" db="EMBL/GenBank/DDBJ databases">
        <authorList>
            <person name="Thanompreechachai J."/>
            <person name="Duangmal K."/>
        </authorList>
    </citation>
    <scope>NUCLEOTIDE SEQUENCE [LARGE SCALE GENOMIC DNA]</scope>
    <source>
        <strain evidence="4 5">KCTC 19886</strain>
    </source>
</reference>
<evidence type="ECO:0000256" key="1">
    <source>
        <dbReference type="ARBA" id="ARBA00023172"/>
    </source>
</evidence>
<comment type="caution">
    <text evidence="4">The sequence shown here is derived from an EMBL/GenBank/DDBJ whole genome shotgun (WGS) entry which is preliminary data.</text>
</comment>
<keyword evidence="1" id="KW-0233">DNA recombination</keyword>
<sequence>MRSYAYDVQRWLRFLRSINVEFDEASQFDYYDFRTFLRHHGKDHGARRSRGPQFAQRNLTTGKVHAHASEFGLATLQHSRTVLHEWYEFLHDVTGAPLTNPIPHSYRRERGHQRIHEHHNPMQDFTAHRPRLREGGRRVPTTQPRSMTNDTFDDFWKALTCHRDRALVKVHVDTAIRPSELLALTAGDVDWGRPTIIVTRKGTRARQVLPLSPEALEWLGRYLIEADYAPTPEQPLWVTRRKPRRPLAYDAYRLVFHRVNAVLQTDWTPHDLRHTGLSRMLAAGMPARYVQEIAGHANPHTLTRYTRPHLEEIIAAQAAARSRPEPPPPPSAYDPQDLQTLFGGR</sequence>
<dbReference type="Proteomes" id="UP001555826">
    <property type="component" value="Unassembled WGS sequence"/>
</dbReference>
<dbReference type="PROSITE" id="PS51898">
    <property type="entry name" value="TYR_RECOMBINASE"/>
    <property type="match status" value="1"/>
</dbReference>
<evidence type="ECO:0000256" key="2">
    <source>
        <dbReference type="SAM" id="MobiDB-lite"/>
    </source>
</evidence>
<accession>A0ABV3PCU5</accession>
<dbReference type="Pfam" id="PF00589">
    <property type="entry name" value="Phage_integrase"/>
    <property type="match status" value="1"/>
</dbReference>
<dbReference type="InterPro" id="IPR002104">
    <property type="entry name" value="Integrase_catalytic"/>
</dbReference>
<dbReference type="PANTHER" id="PTHR30349:SF81">
    <property type="entry name" value="TYROSINE RECOMBINASE XERC"/>
    <property type="match status" value="1"/>
</dbReference>
<organism evidence="4 5">
    <name type="scientific">Kineococcus endophyticus</name>
    <dbReference type="NCBI Taxonomy" id="1181883"/>
    <lineage>
        <taxon>Bacteria</taxon>
        <taxon>Bacillati</taxon>
        <taxon>Actinomycetota</taxon>
        <taxon>Actinomycetes</taxon>
        <taxon>Kineosporiales</taxon>
        <taxon>Kineosporiaceae</taxon>
        <taxon>Kineococcus</taxon>
    </lineage>
</organism>
<protein>
    <submittedName>
        <fullName evidence="4">Tyrosine-type recombinase/integrase</fullName>
    </submittedName>
</protein>
<dbReference type="SUPFAM" id="SSF56349">
    <property type="entry name" value="DNA breaking-rejoining enzymes"/>
    <property type="match status" value="1"/>
</dbReference>
<proteinExistence type="predicted"/>
<dbReference type="InterPro" id="IPR050090">
    <property type="entry name" value="Tyrosine_recombinase_XerCD"/>
</dbReference>
<name>A0ABV3PCU5_9ACTN</name>
<feature type="domain" description="Tyr recombinase" evidence="3">
    <location>
        <begin position="142"/>
        <end position="320"/>
    </location>
</feature>
<dbReference type="EMBL" id="JBFNQN010000018">
    <property type="protein sequence ID" value="MEW9267456.1"/>
    <property type="molecule type" value="Genomic_DNA"/>
</dbReference>